<feature type="binding site" evidence="2">
    <location>
        <position position="63"/>
    </location>
    <ligand>
        <name>substrate</name>
    </ligand>
</feature>
<evidence type="ECO:0000256" key="2">
    <source>
        <dbReference type="PIRSR" id="PIRSR001220-2"/>
    </source>
</evidence>
<evidence type="ECO:0000313" key="7">
    <source>
        <dbReference type="EMBL" id="VHO01649.1"/>
    </source>
</evidence>
<reference evidence="7 8" key="1">
    <citation type="submission" date="2019-04" db="EMBL/GenBank/DDBJ databases">
        <authorList>
            <person name="Seth-Smith MB H."/>
            <person name="Seth-Smith H."/>
        </authorList>
    </citation>
    <scope>NUCLEOTIDE SEQUENCE [LARGE SCALE GENOMIC DNA]</scope>
    <source>
        <strain evidence="7">USB-603019</strain>
    </source>
</reference>
<evidence type="ECO:0000256" key="4">
    <source>
        <dbReference type="SAM" id="MobiDB-lite"/>
    </source>
</evidence>
<evidence type="ECO:0000313" key="8">
    <source>
        <dbReference type="Proteomes" id="UP000324288"/>
    </source>
</evidence>
<dbReference type="SUPFAM" id="SSF53774">
    <property type="entry name" value="Glutaminase/Asparaginase"/>
    <property type="match status" value="1"/>
</dbReference>
<dbReference type="InterPro" id="IPR027473">
    <property type="entry name" value="L-asparaginase_C"/>
</dbReference>
<feature type="domain" description="Asparaginase/glutaminase C-terminal" evidence="6">
    <location>
        <begin position="213"/>
        <end position="333"/>
    </location>
</feature>
<dbReference type="Pfam" id="PF17763">
    <property type="entry name" value="Asparaginase_C"/>
    <property type="match status" value="1"/>
</dbReference>
<dbReference type="InterPro" id="IPR036152">
    <property type="entry name" value="Asp/glu_Ase-like_sf"/>
</dbReference>
<dbReference type="EMBL" id="LR584267">
    <property type="protein sequence ID" value="VHO01649.1"/>
    <property type="molecule type" value="Genomic_DNA"/>
</dbReference>
<proteinExistence type="predicted"/>
<dbReference type="PRINTS" id="PR00139">
    <property type="entry name" value="ASNGLNASE"/>
</dbReference>
<evidence type="ECO:0000256" key="1">
    <source>
        <dbReference type="PIRSR" id="PIRSR001220-1"/>
    </source>
</evidence>
<dbReference type="InterPro" id="IPR037152">
    <property type="entry name" value="L-asparaginase_N_sf"/>
</dbReference>
<dbReference type="PIRSF" id="PIRSF500176">
    <property type="entry name" value="L_ASNase"/>
    <property type="match status" value="1"/>
</dbReference>
<evidence type="ECO:0000256" key="3">
    <source>
        <dbReference type="PROSITE-ProRule" id="PRU10100"/>
    </source>
</evidence>
<dbReference type="PANTHER" id="PTHR11707">
    <property type="entry name" value="L-ASPARAGINASE"/>
    <property type="match status" value="1"/>
</dbReference>
<dbReference type="Gene3D" id="3.40.50.40">
    <property type="match status" value="1"/>
</dbReference>
<dbReference type="InterPro" id="IPR027474">
    <property type="entry name" value="L-asparaginase_N"/>
</dbReference>
<dbReference type="AlphaFoldDB" id="A0A5E4A0E1"/>
<evidence type="ECO:0000259" key="6">
    <source>
        <dbReference type="Pfam" id="PF17763"/>
    </source>
</evidence>
<feature type="active site" evidence="3">
    <location>
        <position position="95"/>
    </location>
</feature>
<dbReference type="Proteomes" id="UP000324288">
    <property type="component" value="Chromosome"/>
</dbReference>
<feature type="region of interest" description="Disordered" evidence="4">
    <location>
        <begin position="1"/>
        <end position="23"/>
    </location>
</feature>
<feature type="active site" description="O-isoaspartyl threonine intermediate" evidence="1">
    <location>
        <position position="8"/>
    </location>
</feature>
<organism evidence="7 8">
    <name type="scientific">Lawsonella clevelandensis</name>
    <dbReference type="NCBI Taxonomy" id="1528099"/>
    <lineage>
        <taxon>Bacteria</taxon>
        <taxon>Bacillati</taxon>
        <taxon>Actinomycetota</taxon>
        <taxon>Actinomycetes</taxon>
        <taxon>Mycobacteriales</taxon>
        <taxon>Lawsonellaceae</taxon>
        <taxon>Lawsonella</taxon>
    </lineage>
</organism>
<dbReference type="SMART" id="SM00870">
    <property type="entry name" value="Asparaginase"/>
    <property type="match status" value="1"/>
</dbReference>
<dbReference type="PROSITE" id="PS00917">
    <property type="entry name" value="ASN_GLN_ASE_2"/>
    <property type="match status" value="1"/>
</dbReference>
<name>A0A5E4A0E1_9ACTN</name>
<dbReference type="PANTHER" id="PTHR11707:SF28">
    <property type="entry name" value="60 KDA LYSOPHOSPHOLIPASE"/>
    <property type="match status" value="1"/>
</dbReference>
<dbReference type="Gene3D" id="3.40.50.1170">
    <property type="entry name" value="L-asparaginase, N-terminal domain"/>
    <property type="match status" value="1"/>
</dbReference>
<feature type="binding site" evidence="2">
    <location>
        <begin position="95"/>
        <end position="96"/>
    </location>
    <ligand>
        <name>substrate</name>
    </ligand>
</feature>
<dbReference type="PIRSF" id="PIRSF001220">
    <property type="entry name" value="L-ASNase_gatD"/>
    <property type="match status" value="1"/>
</dbReference>
<dbReference type="InterPro" id="IPR006034">
    <property type="entry name" value="Asparaginase/glutaminase-like"/>
</dbReference>
<feature type="domain" description="L-asparaginase N-terminal" evidence="5">
    <location>
        <begin position="1"/>
        <end position="183"/>
    </location>
</feature>
<dbReference type="InterPro" id="IPR040919">
    <property type="entry name" value="Asparaginase_C"/>
</dbReference>
<gene>
    <name evidence="7" type="primary">ansA</name>
    <name evidence="7" type="ORF">LC603019_01578</name>
</gene>
<accession>A0A5E4A0E1</accession>
<dbReference type="PROSITE" id="PS51732">
    <property type="entry name" value="ASN_GLN_ASE_3"/>
    <property type="match status" value="1"/>
</dbReference>
<dbReference type="Pfam" id="PF00710">
    <property type="entry name" value="Asparaginase"/>
    <property type="match status" value="1"/>
</dbReference>
<feature type="compositionally biased region" description="Low complexity" evidence="4">
    <location>
        <begin position="1"/>
        <end position="15"/>
    </location>
</feature>
<keyword evidence="8" id="KW-1185">Reference proteome</keyword>
<evidence type="ECO:0000259" key="5">
    <source>
        <dbReference type="Pfam" id="PF00710"/>
    </source>
</evidence>
<dbReference type="InterPro" id="IPR027475">
    <property type="entry name" value="Asparaginase/glutaminase_AS2"/>
</dbReference>
<sequence length="348" mass="35989">MVLTTGGTISSTASTPLPTGTSSGIRPALRGHDLLRALPADHPVVHALSDAVIEVVDIYQKDSSQLQPADVDAVTAAVVAALRNGASGIVVVHGTDTLESMALWLQMVCPLGDYRCPLAVTGASFPADSVNPDGPQNLADALHFVLRDDSAAAVHVVFAGRVLPAWGVVKIATDQQEAFASVSPEIGLQMPVLPTVTLPLRPTPLLAADTPLVRIVTSDFGDDGSLLRFAATPSPDNPVRAVVVEALGSGNLPVAAARTLCQLRAAHPEVAVVVTTRVPLGKVEAVYGCPGGGADLAAAQIPLCPYLRAPQCRMVVLALLQAGYAAAEIEQVFRAAAQCANVHSSVRR</sequence>
<dbReference type="GO" id="GO:0004067">
    <property type="term" value="F:asparaginase activity"/>
    <property type="evidence" value="ECO:0007669"/>
    <property type="project" value="UniProtKB-UniRule"/>
</dbReference>
<protein>
    <submittedName>
        <fullName evidence="7">Putative L-asparaginase</fullName>
    </submittedName>
</protein>